<reference evidence="2" key="1">
    <citation type="journal article" date="2020" name="Stud. Mycol.">
        <title>101 Dothideomycetes genomes: a test case for predicting lifestyles and emergence of pathogens.</title>
        <authorList>
            <person name="Haridas S."/>
            <person name="Albert R."/>
            <person name="Binder M."/>
            <person name="Bloem J."/>
            <person name="Labutti K."/>
            <person name="Salamov A."/>
            <person name="Andreopoulos B."/>
            <person name="Baker S."/>
            <person name="Barry K."/>
            <person name="Bills G."/>
            <person name="Bluhm B."/>
            <person name="Cannon C."/>
            <person name="Castanera R."/>
            <person name="Culley D."/>
            <person name="Daum C."/>
            <person name="Ezra D."/>
            <person name="Gonzalez J."/>
            <person name="Henrissat B."/>
            <person name="Kuo A."/>
            <person name="Liang C."/>
            <person name="Lipzen A."/>
            <person name="Lutzoni F."/>
            <person name="Magnuson J."/>
            <person name="Mondo S."/>
            <person name="Nolan M."/>
            <person name="Ohm R."/>
            <person name="Pangilinan J."/>
            <person name="Park H.-J."/>
            <person name="Ramirez L."/>
            <person name="Alfaro M."/>
            <person name="Sun H."/>
            <person name="Tritt A."/>
            <person name="Yoshinaga Y."/>
            <person name="Zwiers L.-H."/>
            <person name="Turgeon B."/>
            <person name="Goodwin S."/>
            <person name="Spatafora J."/>
            <person name="Crous P."/>
            <person name="Grigoriev I."/>
        </authorList>
    </citation>
    <scope>NUCLEOTIDE SEQUENCE</scope>
    <source>
        <strain evidence="2">CBS 119687</strain>
    </source>
</reference>
<evidence type="ECO:0000313" key="2">
    <source>
        <dbReference type="EMBL" id="KAF2126225.1"/>
    </source>
</evidence>
<evidence type="ECO:0000256" key="1">
    <source>
        <dbReference type="SAM" id="MobiDB-lite"/>
    </source>
</evidence>
<name>A0A6A6A4X7_9PLEO</name>
<feature type="region of interest" description="Disordered" evidence="1">
    <location>
        <begin position="160"/>
        <end position="210"/>
    </location>
</feature>
<dbReference type="GeneID" id="54413487"/>
<sequence length="291" mass="31076">MASPKSNYCDAGTQTKWKGLTRGATVRPEALFSPPADTPTPPDDMMITEKPQFLLQVENIAAISPGEPSPEEEQSLSRTMSLLERRRNPSGLVAHIDLPANVLPDDELSVLDDQVPAKRRSMPVASSMADELAVLDDEILPSPPPTHAALTPLPAINRLHAGHTPPIPNLSMLSTVDDESRSATPQLDISLTGPLSLPSDPTQGAEDTIGLEALDDVLARIAKQQERFSPQDAQESHQASGSSPTRATHNGRSASRKGSTTSRRPSDHIKPVDGVILKSPPLNFGAPIGQM</sequence>
<feature type="region of interest" description="Disordered" evidence="1">
    <location>
        <begin position="222"/>
        <end position="291"/>
    </location>
</feature>
<dbReference type="RefSeq" id="XP_033520617.1">
    <property type="nucleotide sequence ID" value="XM_033673055.1"/>
</dbReference>
<dbReference type="AlphaFoldDB" id="A0A6A6A4X7"/>
<dbReference type="EMBL" id="ML977514">
    <property type="protein sequence ID" value="KAF2126225.1"/>
    <property type="molecule type" value="Genomic_DNA"/>
</dbReference>
<proteinExistence type="predicted"/>
<dbReference type="Proteomes" id="UP000799771">
    <property type="component" value="Unassembled WGS sequence"/>
</dbReference>
<accession>A0A6A6A4X7</accession>
<protein>
    <submittedName>
        <fullName evidence="2">Uncharacterized protein</fullName>
    </submittedName>
</protein>
<feature type="compositionally biased region" description="Polar residues" evidence="1">
    <location>
        <begin position="227"/>
        <end position="263"/>
    </location>
</feature>
<evidence type="ECO:0000313" key="3">
    <source>
        <dbReference type="Proteomes" id="UP000799771"/>
    </source>
</evidence>
<dbReference type="OrthoDB" id="3784117at2759"/>
<gene>
    <name evidence="2" type="ORF">P153DRAFT_434007</name>
</gene>
<feature type="region of interest" description="Disordered" evidence="1">
    <location>
        <begin position="20"/>
        <end position="46"/>
    </location>
</feature>
<keyword evidence="3" id="KW-1185">Reference proteome</keyword>
<organism evidence="2 3">
    <name type="scientific">Dothidotthia symphoricarpi CBS 119687</name>
    <dbReference type="NCBI Taxonomy" id="1392245"/>
    <lineage>
        <taxon>Eukaryota</taxon>
        <taxon>Fungi</taxon>
        <taxon>Dikarya</taxon>
        <taxon>Ascomycota</taxon>
        <taxon>Pezizomycotina</taxon>
        <taxon>Dothideomycetes</taxon>
        <taxon>Pleosporomycetidae</taxon>
        <taxon>Pleosporales</taxon>
        <taxon>Dothidotthiaceae</taxon>
        <taxon>Dothidotthia</taxon>
    </lineage>
</organism>